<proteinExistence type="predicted"/>
<reference evidence="1" key="2">
    <citation type="submission" date="2025-08" db="UniProtKB">
        <authorList>
            <consortium name="Ensembl"/>
        </authorList>
    </citation>
    <scope>IDENTIFICATION</scope>
</reference>
<dbReference type="InterPro" id="IPR036291">
    <property type="entry name" value="NAD(P)-bd_dom_sf"/>
</dbReference>
<dbReference type="SUPFAM" id="SSF51735">
    <property type="entry name" value="NAD(P)-binding Rossmann-fold domains"/>
    <property type="match status" value="1"/>
</dbReference>
<dbReference type="GO" id="GO:0005811">
    <property type="term" value="C:lipid droplet"/>
    <property type="evidence" value="ECO:0007669"/>
    <property type="project" value="TreeGrafter"/>
</dbReference>
<dbReference type="AlphaFoldDB" id="A0A4W5K0N9"/>
<protein>
    <submittedName>
        <fullName evidence="1">Uncharacterized protein</fullName>
    </submittedName>
</protein>
<dbReference type="Ensembl" id="ENSHHUT00000005868.1">
    <property type="protein sequence ID" value="ENSHHUP00000005689.1"/>
    <property type="gene ID" value="ENSHHUG00000003493.1"/>
</dbReference>
<dbReference type="PANTHER" id="PTHR24322">
    <property type="entry name" value="PKSB"/>
    <property type="match status" value="1"/>
</dbReference>
<name>A0A4W5K0N9_9TELE</name>
<evidence type="ECO:0000313" key="2">
    <source>
        <dbReference type="Proteomes" id="UP000314982"/>
    </source>
</evidence>
<organism evidence="1 2">
    <name type="scientific">Hucho hucho</name>
    <name type="common">huchen</name>
    <dbReference type="NCBI Taxonomy" id="62062"/>
    <lineage>
        <taxon>Eukaryota</taxon>
        <taxon>Metazoa</taxon>
        <taxon>Chordata</taxon>
        <taxon>Craniata</taxon>
        <taxon>Vertebrata</taxon>
        <taxon>Euteleostomi</taxon>
        <taxon>Actinopterygii</taxon>
        <taxon>Neopterygii</taxon>
        <taxon>Teleostei</taxon>
        <taxon>Protacanthopterygii</taxon>
        <taxon>Salmoniformes</taxon>
        <taxon>Salmonidae</taxon>
        <taxon>Salmoninae</taxon>
        <taxon>Hucho</taxon>
    </lineage>
</organism>
<accession>A0A4W5K0N9</accession>
<reference evidence="2" key="1">
    <citation type="submission" date="2018-06" db="EMBL/GenBank/DDBJ databases">
        <title>Genome assembly of Danube salmon.</title>
        <authorList>
            <person name="Macqueen D.J."/>
            <person name="Gundappa M.K."/>
        </authorList>
    </citation>
    <scope>NUCLEOTIDE SEQUENCE [LARGE SCALE GENOMIC DNA]</scope>
</reference>
<keyword evidence="2" id="KW-1185">Reference proteome</keyword>
<evidence type="ECO:0000313" key="1">
    <source>
        <dbReference type="Ensembl" id="ENSHHUP00000005689.1"/>
    </source>
</evidence>
<dbReference type="Proteomes" id="UP000314982">
    <property type="component" value="Unassembled WGS sequence"/>
</dbReference>
<sequence>MCVCGGLFALEFAKEGVELVLWDCNTAANEQNAKLARELGPRQTAEQVRREVGDVTMLVNISLNDITRPLYLCTVCNCADSSTFANPISNVLFIGHLLFTPQDYCASKFGAGQDGIKTTLVCPYIVDTSMFEGAAGFDSPLDTMQTAMAAILGDKHMISIPCFMYPELHKLLPWEANVATYRFMGGDKCMLPFIKTMAQKAATTNSHAKSS</sequence>
<reference evidence="1" key="3">
    <citation type="submission" date="2025-09" db="UniProtKB">
        <authorList>
            <consortium name="Ensembl"/>
        </authorList>
    </citation>
    <scope>IDENTIFICATION</scope>
</reference>
<dbReference type="GO" id="GO:0016616">
    <property type="term" value="F:oxidoreductase activity, acting on the CH-OH group of donors, NAD or NADP as acceptor"/>
    <property type="evidence" value="ECO:0007669"/>
    <property type="project" value="TreeGrafter"/>
</dbReference>
<dbReference type="PANTHER" id="PTHR24322:SF691">
    <property type="entry name" value="RETINOL DEHYDROGENASE 10-LIKE"/>
    <property type="match status" value="1"/>
</dbReference>